<evidence type="ECO:0000313" key="1">
    <source>
        <dbReference type="EMBL" id="GEQ02853.1"/>
    </source>
</evidence>
<comment type="caution">
    <text evidence="1">The sequence shown here is derived from an EMBL/GenBank/DDBJ whole genome shotgun (WGS) entry which is preliminary data.</text>
</comment>
<proteinExistence type="predicted"/>
<protein>
    <submittedName>
        <fullName evidence="1">Uncharacterized protein</fullName>
    </submittedName>
</protein>
<dbReference type="Proteomes" id="UP000321839">
    <property type="component" value="Unassembled WGS sequence"/>
</dbReference>
<sequence>MRKKKRVCRSNKFESENTLELLYRSLNCRMINIGFYINNIDIWVDDEAIYSSNYN</sequence>
<gene>
    <name evidence="1" type="ORF">SCO02_12940</name>
</gene>
<dbReference type="EMBL" id="BKAW01000005">
    <property type="protein sequence ID" value="GEQ02853.1"/>
    <property type="molecule type" value="Genomic_DNA"/>
</dbReference>
<keyword evidence="2" id="KW-1185">Reference proteome</keyword>
<reference evidence="1 2" key="1">
    <citation type="submission" date="2019-07" db="EMBL/GenBank/DDBJ databases">
        <title>Whole genome shotgun sequence of Staphylococcus cohnii subsp. urealyticus NBRC 109766.</title>
        <authorList>
            <person name="Hosoyama A."/>
            <person name="Uohara A."/>
            <person name="Ohji S."/>
            <person name="Ichikawa N."/>
        </authorList>
    </citation>
    <scope>NUCLEOTIDE SEQUENCE [LARGE SCALE GENOMIC DNA]</scope>
    <source>
        <strain evidence="1 2">NBRC 109766</strain>
    </source>
</reference>
<accession>A0AB34AI26</accession>
<dbReference type="AlphaFoldDB" id="A0AB34AI26"/>
<evidence type="ECO:0000313" key="2">
    <source>
        <dbReference type="Proteomes" id="UP000321839"/>
    </source>
</evidence>
<name>A0AB34AI26_STAUR</name>
<organism evidence="1 2">
    <name type="scientific">Staphylococcus ureilyticus</name>
    <name type="common">Staphylococcus cohnii subsp. urealyticus</name>
    <dbReference type="NCBI Taxonomy" id="94138"/>
    <lineage>
        <taxon>Bacteria</taxon>
        <taxon>Bacillati</taxon>
        <taxon>Bacillota</taxon>
        <taxon>Bacilli</taxon>
        <taxon>Bacillales</taxon>
        <taxon>Staphylococcaceae</taxon>
        <taxon>Staphylococcus</taxon>
        <taxon>Staphylococcus cohnii species complex</taxon>
    </lineage>
</organism>